<dbReference type="STRING" id="50429.A0A2B4RZZ6"/>
<dbReference type="PANTHER" id="PTHR47027:SF20">
    <property type="entry name" value="REVERSE TRANSCRIPTASE-LIKE PROTEIN WITH RNA-DIRECTED DNA POLYMERASE DOMAIN"/>
    <property type="match status" value="1"/>
</dbReference>
<name>A0A2B4RZZ6_STYPI</name>
<gene>
    <name evidence="2" type="ORF">AWC38_SpisGene12218</name>
</gene>
<reference evidence="3" key="1">
    <citation type="journal article" date="2017" name="bioRxiv">
        <title>Comparative analysis of the genomes of Stylophora pistillata and Acropora digitifera provides evidence for extensive differences between species of corals.</title>
        <authorList>
            <person name="Voolstra C.R."/>
            <person name="Li Y."/>
            <person name="Liew Y.J."/>
            <person name="Baumgarten S."/>
            <person name="Zoccola D."/>
            <person name="Flot J.-F."/>
            <person name="Tambutte S."/>
            <person name="Allemand D."/>
            <person name="Aranda M."/>
        </authorList>
    </citation>
    <scope>NUCLEOTIDE SEQUENCE [LARGE SCALE GENOMIC DNA]</scope>
</reference>
<protein>
    <recommendedName>
        <fullName evidence="1">Reverse transcriptase domain-containing protein</fullName>
    </recommendedName>
</protein>
<dbReference type="AlphaFoldDB" id="A0A2B4RZZ6"/>
<accession>A0A2B4RZZ6</accession>
<proteinExistence type="predicted"/>
<feature type="domain" description="Reverse transcriptase" evidence="1">
    <location>
        <begin position="1"/>
        <end position="99"/>
    </location>
</feature>
<dbReference type="PANTHER" id="PTHR47027">
    <property type="entry name" value="REVERSE TRANSCRIPTASE DOMAIN-CONTAINING PROTEIN"/>
    <property type="match status" value="1"/>
</dbReference>
<sequence>MDWVLRRAVGSGKNGIRWKFTSKLDDLDFADDIVLLSSTKQQIQDKTTRLDGEARRMGLKINKEKTKAMRINAKSQEKIIINGQDIEDFDEFMYLGAKVYGEGDGMKDLKNRCQRRILRFRWQDHVSTKELLERAGMKPLSAEVMSRRWKMIGHILRKDRNNDCNVAMSWAPESKRRHAGDICGKIGPFLFRELAQDELISNGMESSQTNEAFCELKMLLSSVSKRHFGGIRHQHKHVTMAAFPMLTSISNRWYKKFMRRMVPRCGVKNPWGAIVSENLSRDLFGMVRQIATRSSYGVTTHRRRKRIAMVFTKETKVRRLFCEITDCEIEGEKFLKRSASGKVKVQAIINEEKEFGVSFNLTTE</sequence>
<dbReference type="Proteomes" id="UP000225706">
    <property type="component" value="Unassembled WGS sequence"/>
</dbReference>
<dbReference type="OrthoDB" id="6255742at2759"/>
<keyword evidence="3" id="KW-1185">Reference proteome</keyword>
<evidence type="ECO:0000259" key="1">
    <source>
        <dbReference type="PROSITE" id="PS50878"/>
    </source>
</evidence>
<organism evidence="2 3">
    <name type="scientific">Stylophora pistillata</name>
    <name type="common">Smooth cauliflower coral</name>
    <dbReference type="NCBI Taxonomy" id="50429"/>
    <lineage>
        <taxon>Eukaryota</taxon>
        <taxon>Metazoa</taxon>
        <taxon>Cnidaria</taxon>
        <taxon>Anthozoa</taxon>
        <taxon>Hexacorallia</taxon>
        <taxon>Scleractinia</taxon>
        <taxon>Astrocoeniina</taxon>
        <taxon>Pocilloporidae</taxon>
        <taxon>Stylophora</taxon>
    </lineage>
</organism>
<evidence type="ECO:0000313" key="2">
    <source>
        <dbReference type="EMBL" id="PFX23221.1"/>
    </source>
</evidence>
<dbReference type="EMBL" id="LSMT01000214">
    <property type="protein sequence ID" value="PFX23221.1"/>
    <property type="molecule type" value="Genomic_DNA"/>
</dbReference>
<dbReference type="InterPro" id="IPR000477">
    <property type="entry name" value="RT_dom"/>
</dbReference>
<comment type="caution">
    <text evidence="2">The sequence shown here is derived from an EMBL/GenBank/DDBJ whole genome shotgun (WGS) entry which is preliminary data.</text>
</comment>
<evidence type="ECO:0000313" key="3">
    <source>
        <dbReference type="Proteomes" id="UP000225706"/>
    </source>
</evidence>
<dbReference type="PROSITE" id="PS50878">
    <property type="entry name" value="RT_POL"/>
    <property type="match status" value="1"/>
</dbReference>